<dbReference type="EMBL" id="LZYO01000321">
    <property type="protein sequence ID" value="ODH18507.1"/>
    <property type="molecule type" value="Genomic_DNA"/>
</dbReference>
<protein>
    <recommendedName>
        <fullName evidence="3">C3H1-type domain-containing protein</fullName>
    </recommendedName>
</protein>
<organism evidence="4 5">
    <name type="scientific">Paracoccidioides brasiliensis</name>
    <dbReference type="NCBI Taxonomy" id="121759"/>
    <lineage>
        <taxon>Eukaryota</taxon>
        <taxon>Fungi</taxon>
        <taxon>Dikarya</taxon>
        <taxon>Ascomycota</taxon>
        <taxon>Pezizomycotina</taxon>
        <taxon>Eurotiomycetes</taxon>
        <taxon>Eurotiomycetidae</taxon>
        <taxon>Onygenales</taxon>
        <taxon>Ajellomycetaceae</taxon>
        <taxon>Paracoccidioides</taxon>
    </lineage>
</organism>
<dbReference type="VEuPathDB" id="FungiDB:PADG_01502"/>
<keyword evidence="1" id="KW-0862">Zinc</keyword>
<reference evidence="4 5" key="1">
    <citation type="submission" date="2016-06" db="EMBL/GenBank/DDBJ databases">
        <authorList>
            <person name="Kjaerup R.B."/>
            <person name="Dalgaard T.S."/>
            <person name="Juul-Madsen H.R."/>
        </authorList>
    </citation>
    <scope>NUCLEOTIDE SEQUENCE [LARGE SCALE GENOMIC DNA]</scope>
    <source>
        <strain evidence="4 5">Pb300</strain>
    </source>
</reference>
<evidence type="ECO:0000313" key="5">
    <source>
        <dbReference type="Proteomes" id="UP000242814"/>
    </source>
</evidence>
<feature type="region of interest" description="Disordered" evidence="2">
    <location>
        <begin position="579"/>
        <end position="599"/>
    </location>
</feature>
<evidence type="ECO:0000256" key="1">
    <source>
        <dbReference type="PROSITE-ProRule" id="PRU00723"/>
    </source>
</evidence>
<feature type="domain" description="C3H1-type" evidence="3">
    <location>
        <begin position="161"/>
        <end position="190"/>
    </location>
</feature>
<dbReference type="Proteomes" id="UP000242814">
    <property type="component" value="Unassembled WGS sequence"/>
</dbReference>
<evidence type="ECO:0000313" key="4">
    <source>
        <dbReference type="EMBL" id="ODH18507.1"/>
    </source>
</evidence>
<dbReference type="InterPro" id="IPR000571">
    <property type="entry name" value="Znf_CCCH"/>
</dbReference>
<dbReference type="GO" id="GO:0008270">
    <property type="term" value="F:zinc ion binding"/>
    <property type="evidence" value="ECO:0007669"/>
    <property type="project" value="UniProtKB-KW"/>
</dbReference>
<feature type="compositionally biased region" description="Polar residues" evidence="2">
    <location>
        <begin position="539"/>
        <end position="565"/>
    </location>
</feature>
<feature type="region of interest" description="Disordered" evidence="2">
    <location>
        <begin position="501"/>
        <end position="565"/>
    </location>
</feature>
<name>A0A1D2J822_PARBR</name>
<accession>A0A1D2J822</accession>
<keyword evidence="1" id="KW-0863">Zinc-finger</keyword>
<evidence type="ECO:0000256" key="2">
    <source>
        <dbReference type="SAM" id="MobiDB-lite"/>
    </source>
</evidence>
<dbReference type="PROSITE" id="PS50103">
    <property type="entry name" value="ZF_C3H1"/>
    <property type="match status" value="1"/>
</dbReference>
<proteinExistence type="predicted"/>
<dbReference type="VEuPathDB" id="FungiDB:PABG_02982"/>
<sequence length="599" mass="64777">MPPQFCVTRPNGDITALIAVDELPPFVSIRGVPRSLSQIDDVHRMINVGTLASRGQFYTIDVAAEAYSYSTYSSLPNGAPNGEIGIASAITIGASGISHQPGVINAAIWSPDSADRNIINWRSEVNSNAATPIGQEILRNDGSPAALRQFRSQNANNPKTPSKKQYCSFWIRRGECDYSQQGCRFKHEMPGDLETLERLGLRDIPRWFRDKYKVKSLLGSEGMDTRSNVPRSWKTIDQMPDASFPGIGYILPPPIFNAGLPGREATSDRPHYSPIGVPTFASNGTYFSPTVVANGMPNSICSSLSDETTKGNTMFDNISVSGDFNVLTQVKDIPSDDPNPVLAHNHSLHGFSHSLVQELGSSHAFSAAAPIGFPSTAVSNITSADICPHVMNTNFVIPAHTRSIVSGINSPWGMANRNDGDISASLLPPFQSMAVTDSQEPTHPAEPAQKLKARHPIHPQPVHATSNRSVATGNYSLRNTFGVSVAATPVTQSRIELLSSLSSPIPSPTRDPSFRSSHSALTVGPDHDVATGPAHENHASSTESGNSERYSNAHQTLNPIGYNQNGEDFRQRRMMQNEETDPFGLGFNNDAHRPASGHR</sequence>
<feature type="zinc finger region" description="C3H1-type" evidence="1">
    <location>
        <begin position="161"/>
        <end position="190"/>
    </location>
</feature>
<keyword evidence="1" id="KW-0479">Metal-binding</keyword>
<dbReference type="AlphaFoldDB" id="A0A1D2J822"/>
<gene>
    <name evidence="4" type="ORF">ACO22_06219</name>
</gene>
<evidence type="ECO:0000259" key="3">
    <source>
        <dbReference type="PROSITE" id="PS50103"/>
    </source>
</evidence>
<comment type="caution">
    <text evidence="4">The sequence shown here is derived from an EMBL/GenBank/DDBJ whole genome shotgun (WGS) entry which is preliminary data.</text>
</comment>